<dbReference type="Proteomes" id="UP000277999">
    <property type="component" value="Unassembled WGS sequence"/>
</dbReference>
<name>A0A3M0S1L5_9CLOT</name>
<comment type="caution">
    <text evidence="1">The sequence shown here is derived from an EMBL/GenBank/DDBJ whole genome shotgun (WGS) entry which is preliminary data.</text>
</comment>
<accession>A0A3M0S1L5</accession>
<organism evidence="1 2">
    <name type="scientific">Clostridium autoethanogenum</name>
    <dbReference type="NCBI Taxonomy" id="84023"/>
    <lineage>
        <taxon>Bacteria</taxon>
        <taxon>Bacillati</taxon>
        <taxon>Bacillota</taxon>
        <taxon>Clostridia</taxon>
        <taxon>Eubacteriales</taxon>
        <taxon>Clostridiaceae</taxon>
        <taxon>Clostridium</taxon>
    </lineage>
</organism>
<evidence type="ECO:0000313" key="2">
    <source>
        <dbReference type="Proteomes" id="UP000277999"/>
    </source>
</evidence>
<dbReference type="GO" id="GO:0016757">
    <property type="term" value="F:glycosyltransferase activity"/>
    <property type="evidence" value="ECO:0007669"/>
    <property type="project" value="TreeGrafter"/>
</dbReference>
<dbReference type="Pfam" id="PF13692">
    <property type="entry name" value="Glyco_trans_1_4"/>
    <property type="match status" value="1"/>
</dbReference>
<dbReference type="AlphaFoldDB" id="A0A3M0S1L5"/>
<dbReference type="EMBL" id="RFAQ01000113">
    <property type="protein sequence ID" value="RMC92315.1"/>
    <property type="molecule type" value="Genomic_DNA"/>
</dbReference>
<dbReference type="Gene3D" id="3.40.50.2000">
    <property type="entry name" value="Glycogen Phosphorylase B"/>
    <property type="match status" value="2"/>
</dbReference>
<protein>
    <submittedName>
        <fullName evidence="1">Glycosyltransferase family 1 protein</fullName>
    </submittedName>
</protein>
<proteinExistence type="predicted"/>
<keyword evidence="1" id="KW-0808">Transferase</keyword>
<sequence length="362" mass="40864">MVKVLIISTVGLKYEGITSVILANLKSMNLSGLQIYVAGTVEVEPEISKEFKKLRCEVIDFPNRRVNTVSYFFALIHFIRKNKIDVVHAHGNSATLSIELFAAWLGGCKKRIAHSHNTRCAQVKADRLLRPLFNHLYTDALACGYEAGKWLFNDNEFIVINNGRDIDTFHYDSAIRESVRKEYGLEGKTVIGHVGGFVEQKNHCFLIDIFQAIHQINQDTVFFLIGDGPLCSQIEEKVKKYGLEDCVIFTGLTNRVPQLLQAMDGMVLPSFFEGLPLVVIEWQIAALPCVISDTVSRECAITDLVEFCQLTVSPKMWAIKILEKIEKETRSKKSKTIMNEIKAAGFDIKDNADVLRKLYISK</sequence>
<evidence type="ECO:0000313" key="1">
    <source>
        <dbReference type="EMBL" id="RMC92315.1"/>
    </source>
</evidence>
<dbReference type="SUPFAM" id="SSF53756">
    <property type="entry name" value="UDP-Glycosyltransferase/glycogen phosphorylase"/>
    <property type="match status" value="1"/>
</dbReference>
<dbReference type="InterPro" id="IPR050194">
    <property type="entry name" value="Glycosyltransferase_grp1"/>
</dbReference>
<dbReference type="PANTHER" id="PTHR45947">
    <property type="entry name" value="SULFOQUINOVOSYL TRANSFERASE SQD2"/>
    <property type="match status" value="1"/>
</dbReference>
<reference evidence="1 2" key="1">
    <citation type="submission" date="2018-10" db="EMBL/GenBank/DDBJ databases">
        <title>Genome-centric metagenomics revealed C2 chemical producing, CO utilizing Clostridium with novel acetogenic gene cluster.</title>
        <authorList>
            <person name="Kang H."/>
            <person name="Park B."/>
            <person name="Choi I.G."/>
            <person name="Chang I.S."/>
        </authorList>
    </citation>
    <scope>NUCLEOTIDE SEQUENCE [LARGE SCALE GENOMIC DNA]</scope>
    <source>
        <strain evidence="1 2">H21-9</strain>
    </source>
</reference>
<dbReference type="PANTHER" id="PTHR45947:SF3">
    <property type="entry name" value="SULFOQUINOVOSYL TRANSFERASE SQD2"/>
    <property type="match status" value="1"/>
</dbReference>
<gene>
    <name evidence="1" type="ORF">D9O40_20530</name>
</gene>
<dbReference type="CDD" id="cd03812">
    <property type="entry name" value="GT4_CapH-like"/>
    <property type="match status" value="1"/>
</dbReference>